<evidence type="ECO:0000313" key="4">
    <source>
        <dbReference type="Proteomes" id="UP000233597"/>
    </source>
</evidence>
<accession>A0A2N3KUZ5</accession>
<dbReference type="AlphaFoldDB" id="A0A2N3KUZ5"/>
<evidence type="ECO:0000256" key="1">
    <source>
        <dbReference type="SAM" id="MobiDB-lite"/>
    </source>
</evidence>
<evidence type="ECO:0000259" key="2">
    <source>
        <dbReference type="PROSITE" id="PS51724"/>
    </source>
</evidence>
<dbReference type="EMBL" id="NWTK01000005">
    <property type="protein sequence ID" value="PKR54358.1"/>
    <property type="molecule type" value="Genomic_DNA"/>
</dbReference>
<dbReference type="PROSITE" id="PS51724">
    <property type="entry name" value="SPOR"/>
    <property type="match status" value="1"/>
</dbReference>
<dbReference type="InterPro" id="IPR036680">
    <property type="entry name" value="SPOR-like_sf"/>
</dbReference>
<evidence type="ECO:0000313" key="3">
    <source>
        <dbReference type="EMBL" id="PKR54358.1"/>
    </source>
</evidence>
<gene>
    <name evidence="3" type="ORF">COO20_09480</name>
</gene>
<feature type="region of interest" description="Disordered" evidence="1">
    <location>
        <begin position="290"/>
        <end position="309"/>
    </location>
</feature>
<dbReference type="Pfam" id="PF05036">
    <property type="entry name" value="SPOR"/>
    <property type="match status" value="1"/>
</dbReference>
<proteinExistence type="predicted"/>
<dbReference type="SUPFAM" id="SSF110997">
    <property type="entry name" value="Sporulation related repeat"/>
    <property type="match status" value="1"/>
</dbReference>
<feature type="compositionally biased region" description="Polar residues" evidence="1">
    <location>
        <begin position="295"/>
        <end position="309"/>
    </location>
</feature>
<dbReference type="InterPro" id="IPR007730">
    <property type="entry name" value="SPOR-like_dom"/>
</dbReference>
<dbReference type="Proteomes" id="UP000233597">
    <property type="component" value="Unassembled WGS sequence"/>
</dbReference>
<feature type="domain" description="SPOR" evidence="2">
    <location>
        <begin position="409"/>
        <end position="496"/>
    </location>
</feature>
<protein>
    <recommendedName>
        <fullName evidence="2">SPOR domain-containing protein</fullName>
    </recommendedName>
</protein>
<organism evidence="3 4">
    <name type="scientific">Thalassospira marina</name>
    <dbReference type="NCBI Taxonomy" id="2048283"/>
    <lineage>
        <taxon>Bacteria</taxon>
        <taxon>Pseudomonadati</taxon>
        <taxon>Pseudomonadota</taxon>
        <taxon>Alphaproteobacteria</taxon>
        <taxon>Rhodospirillales</taxon>
        <taxon>Thalassospiraceae</taxon>
        <taxon>Thalassospira</taxon>
    </lineage>
</organism>
<dbReference type="OrthoDB" id="7366367at2"/>
<sequence length="496" mass="52658">MWGTMAKISFPIRNLKFRQAQRLLMATVPASLLLAGCATDNQKTMNERPDVMAGIETQPTTFNDFSIAQQMAACSLFLENSAARGIYLSSARTTPTATSTKDVAISSSPEDDLKQAIELELGGYHAEARKLYLWLTAANPNSTFTMPCGNGVNLSSKIVRLAQQRLAAMDVSNPELAKSDEIDEKVEMAKVAPGPTMPNPPKVKRNTDFYLTAGPVDVMPEDDNPPAPPFAIEVSPNTETLARVTPPKEPVSITSEKAVGISDVTTSQPPEKSPAAEILELTGGVGAASVRNAGLQPNSTPTEDGNLQSMPAAPTVAEAEPMPAPAPVPDDMVPGADEAKPAAMKPTKAETATATATATAQDMAPAKPATDDKPLKPAQPEMTTTAERQGPPAPEAAAPVKTTGNAMAKAGQPYYALQLAAYRSREMAEASWVKIQKKSGGLLDGIDHEVRTLAIKDKGLYFRLMTGHFADKAVAAQVCQGFKENSLDCIVRYIEP</sequence>
<reference evidence="3 4" key="1">
    <citation type="submission" date="2017-09" db="EMBL/GenBank/DDBJ databases">
        <title>Biodiversity and function of Thalassospira species in the particle-attached aromatic-hydrocarbon-degrading consortia from the surface seawater of the South China Sea.</title>
        <authorList>
            <person name="Dong C."/>
            <person name="Liu R."/>
            <person name="Shao Z."/>
        </authorList>
    </citation>
    <scope>NUCLEOTIDE SEQUENCE [LARGE SCALE GENOMIC DNA]</scope>
    <source>
        <strain evidence="3 4">CSC1P2</strain>
    </source>
</reference>
<comment type="caution">
    <text evidence="3">The sequence shown here is derived from an EMBL/GenBank/DDBJ whole genome shotgun (WGS) entry which is preliminary data.</text>
</comment>
<feature type="compositionally biased region" description="Low complexity" evidence="1">
    <location>
        <begin position="329"/>
        <end position="367"/>
    </location>
</feature>
<feature type="region of interest" description="Disordered" evidence="1">
    <location>
        <begin position="242"/>
        <end position="274"/>
    </location>
</feature>
<feature type="region of interest" description="Disordered" evidence="1">
    <location>
        <begin position="317"/>
        <end position="399"/>
    </location>
</feature>
<dbReference type="GO" id="GO:0042834">
    <property type="term" value="F:peptidoglycan binding"/>
    <property type="evidence" value="ECO:0007669"/>
    <property type="project" value="InterPro"/>
</dbReference>
<name>A0A2N3KUZ5_9PROT</name>
<dbReference type="Gene3D" id="3.30.70.1070">
    <property type="entry name" value="Sporulation related repeat"/>
    <property type="match status" value="1"/>
</dbReference>